<reference evidence="19 20" key="1">
    <citation type="submission" date="2018-01" db="EMBL/GenBank/DDBJ databases">
        <title>Whole genome analyses suggest that Burkholderia sensu lato contains two further novel genera in the rhizoxinica-symbiotica group Mycetohabitans gen. nov., and Trinickia gen. nov.: implications for the evolution of diazotrophy and nodulation in the Burkholderiaceae.</title>
        <authorList>
            <person name="Estrada-de los Santos P."/>
            <person name="Palmer M."/>
            <person name="Chavez-Ramirez B."/>
            <person name="Beukes C."/>
            <person name="Steenkamp E.T."/>
            <person name="Hirsch A.M."/>
            <person name="Manyaka P."/>
            <person name="Maluk M."/>
            <person name="Lafos M."/>
            <person name="Crook M."/>
            <person name="Gross E."/>
            <person name="Simon M.F."/>
            <person name="Bueno dos Reis Junior F."/>
            <person name="Poole P.S."/>
            <person name="Venter S.N."/>
            <person name="James E.K."/>
        </authorList>
    </citation>
    <scope>NUCLEOTIDE SEQUENCE [LARGE SCALE GENOMIC DNA]</scope>
    <source>
        <strain evidence="19 20">JPY 581</strain>
    </source>
</reference>
<protein>
    <recommendedName>
        <fullName evidence="7 14">Ribonuclease HII</fullName>
        <shortName evidence="14">RNase HII</shortName>
        <ecNumber evidence="6 14">3.1.26.4</ecNumber>
    </recommendedName>
</protein>
<feature type="domain" description="RNase H type-2" evidence="18">
    <location>
        <begin position="74"/>
        <end position="263"/>
    </location>
</feature>
<evidence type="ECO:0000256" key="14">
    <source>
        <dbReference type="HAMAP-Rule" id="MF_00052"/>
    </source>
</evidence>
<feature type="compositionally biased region" description="Low complexity" evidence="17">
    <location>
        <begin position="13"/>
        <end position="41"/>
    </location>
</feature>
<dbReference type="GO" id="GO:0043137">
    <property type="term" value="P:DNA replication, removal of RNA primer"/>
    <property type="evidence" value="ECO:0007669"/>
    <property type="project" value="TreeGrafter"/>
</dbReference>
<keyword evidence="11 14" id="KW-0255">Endonuclease</keyword>
<dbReference type="PROSITE" id="PS51975">
    <property type="entry name" value="RNASE_H_2"/>
    <property type="match status" value="1"/>
</dbReference>
<dbReference type="GO" id="GO:0006298">
    <property type="term" value="P:mismatch repair"/>
    <property type="evidence" value="ECO:0007669"/>
    <property type="project" value="TreeGrafter"/>
</dbReference>
<evidence type="ECO:0000256" key="2">
    <source>
        <dbReference type="ARBA" id="ARBA00001946"/>
    </source>
</evidence>
<comment type="caution">
    <text evidence="19">The sequence shown here is derived from an EMBL/GenBank/DDBJ whole genome shotgun (WGS) entry which is preliminary data.</text>
</comment>
<comment type="cofactor">
    <cofactor evidence="14 15">
        <name>Mn(2+)</name>
        <dbReference type="ChEBI" id="CHEBI:29035"/>
    </cofactor>
    <cofactor evidence="14 15">
        <name>Mg(2+)</name>
        <dbReference type="ChEBI" id="CHEBI:18420"/>
    </cofactor>
    <text evidence="14 15">Manganese or magnesium. Binds 1 divalent metal ion per monomer in the absence of substrate. May bind a second metal ion after substrate binding.</text>
</comment>
<dbReference type="FunFam" id="3.30.420.10:FF:000006">
    <property type="entry name" value="Ribonuclease HII"/>
    <property type="match status" value="1"/>
</dbReference>
<comment type="subcellular location">
    <subcellularLocation>
        <location evidence="4 14">Cytoplasm</location>
    </subcellularLocation>
</comment>
<evidence type="ECO:0000256" key="4">
    <source>
        <dbReference type="ARBA" id="ARBA00004496"/>
    </source>
</evidence>
<evidence type="ECO:0000259" key="18">
    <source>
        <dbReference type="PROSITE" id="PS51975"/>
    </source>
</evidence>
<dbReference type="SUPFAM" id="SSF53098">
    <property type="entry name" value="Ribonuclease H-like"/>
    <property type="match status" value="1"/>
</dbReference>
<evidence type="ECO:0000256" key="7">
    <source>
        <dbReference type="ARBA" id="ARBA00019179"/>
    </source>
</evidence>
<dbReference type="InterPro" id="IPR001352">
    <property type="entry name" value="RNase_HII/HIII"/>
</dbReference>
<feature type="compositionally biased region" description="Basic and acidic residues" evidence="17">
    <location>
        <begin position="334"/>
        <end position="347"/>
    </location>
</feature>
<dbReference type="EC" id="3.1.26.4" evidence="6 14"/>
<dbReference type="GO" id="GO:0003723">
    <property type="term" value="F:RNA binding"/>
    <property type="evidence" value="ECO:0007669"/>
    <property type="project" value="UniProtKB-UniRule"/>
</dbReference>
<evidence type="ECO:0000256" key="3">
    <source>
        <dbReference type="ARBA" id="ARBA00004065"/>
    </source>
</evidence>
<dbReference type="Pfam" id="PF01351">
    <property type="entry name" value="RNase_HII"/>
    <property type="match status" value="1"/>
</dbReference>
<dbReference type="InterPro" id="IPR022898">
    <property type="entry name" value="RNase_HII"/>
</dbReference>
<accession>A0A2N7X098</accession>
<dbReference type="Gene3D" id="3.30.420.10">
    <property type="entry name" value="Ribonuclease H-like superfamily/Ribonuclease H"/>
    <property type="match status" value="1"/>
</dbReference>
<comment type="similarity">
    <text evidence="5 14 16">Belongs to the RNase HII family.</text>
</comment>
<feature type="region of interest" description="Disordered" evidence="17">
    <location>
        <begin position="321"/>
        <end position="347"/>
    </location>
</feature>
<evidence type="ECO:0000256" key="11">
    <source>
        <dbReference type="ARBA" id="ARBA00022759"/>
    </source>
</evidence>
<dbReference type="GO" id="GO:0032299">
    <property type="term" value="C:ribonuclease H2 complex"/>
    <property type="evidence" value="ECO:0007669"/>
    <property type="project" value="TreeGrafter"/>
</dbReference>
<comment type="catalytic activity">
    <reaction evidence="1 14 15 16">
        <text>Endonucleolytic cleavage to 5'-phosphomonoester.</text>
        <dbReference type="EC" id="3.1.26.4"/>
    </reaction>
</comment>
<dbReference type="InterPro" id="IPR024567">
    <property type="entry name" value="RNase_HII/HIII_dom"/>
</dbReference>
<evidence type="ECO:0000256" key="15">
    <source>
        <dbReference type="PROSITE-ProRule" id="PRU01319"/>
    </source>
</evidence>
<dbReference type="InterPro" id="IPR036397">
    <property type="entry name" value="RNaseH_sf"/>
</dbReference>
<gene>
    <name evidence="14" type="primary">rnhB</name>
    <name evidence="19" type="ORF">C0Z20_18835</name>
</gene>
<keyword evidence="13 14" id="KW-0464">Manganese</keyword>
<evidence type="ECO:0000256" key="5">
    <source>
        <dbReference type="ARBA" id="ARBA00007383"/>
    </source>
</evidence>
<evidence type="ECO:0000256" key="12">
    <source>
        <dbReference type="ARBA" id="ARBA00022801"/>
    </source>
</evidence>
<feature type="binding site" evidence="14 15">
    <location>
        <position position="80"/>
    </location>
    <ligand>
        <name>a divalent metal cation</name>
        <dbReference type="ChEBI" id="CHEBI:60240"/>
    </ligand>
</feature>
<evidence type="ECO:0000256" key="13">
    <source>
        <dbReference type="ARBA" id="ARBA00023211"/>
    </source>
</evidence>
<dbReference type="PANTHER" id="PTHR10954">
    <property type="entry name" value="RIBONUCLEASE H2 SUBUNIT A"/>
    <property type="match status" value="1"/>
</dbReference>
<dbReference type="GO" id="GO:0005737">
    <property type="term" value="C:cytoplasm"/>
    <property type="evidence" value="ECO:0007669"/>
    <property type="project" value="UniProtKB-SubCell"/>
</dbReference>
<comment type="cofactor">
    <cofactor evidence="2">
        <name>Mg(2+)</name>
        <dbReference type="ChEBI" id="CHEBI:18420"/>
    </cofactor>
</comment>
<keyword evidence="12 14" id="KW-0378">Hydrolase</keyword>
<evidence type="ECO:0000256" key="16">
    <source>
        <dbReference type="RuleBase" id="RU003515"/>
    </source>
</evidence>
<proteinExistence type="inferred from homology"/>
<organism evidence="19 20">
    <name type="scientific">Trinickia symbiotica</name>
    <dbReference type="NCBI Taxonomy" id="863227"/>
    <lineage>
        <taxon>Bacteria</taxon>
        <taxon>Pseudomonadati</taxon>
        <taxon>Pseudomonadota</taxon>
        <taxon>Betaproteobacteria</taxon>
        <taxon>Burkholderiales</taxon>
        <taxon>Burkholderiaceae</taxon>
        <taxon>Trinickia</taxon>
    </lineage>
</organism>
<feature type="binding site" evidence="14 15">
    <location>
        <position position="81"/>
    </location>
    <ligand>
        <name>a divalent metal cation</name>
        <dbReference type="ChEBI" id="CHEBI:60240"/>
    </ligand>
</feature>
<dbReference type="InterPro" id="IPR012337">
    <property type="entry name" value="RNaseH-like_sf"/>
</dbReference>
<keyword evidence="8 14" id="KW-0963">Cytoplasm</keyword>
<name>A0A2N7X098_9BURK</name>
<evidence type="ECO:0000256" key="10">
    <source>
        <dbReference type="ARBA" id="ARBA00022723"/>
    </source>
</evidence>
<evidence type="ECO:0000256" key="17">
    <source>
        <dbReference type="SAM" id="MobiDB-lite"/>
    </source>
</evidence>
<evidence type="ECO:0000256" key="1">
    <source>
        <dbReference type="ARBA" id="ARBA00000077"/>
    </source>
</evidence>
<feature type="region of interest" description="Disordered" evidence="17">
    <location>
        <begin position="1"/>
        <end position="41"/>
    </location>
</feature>
<dbReference type="AlphaFoldDB" id="A0A2N7X098"/>
<keyword evidence="20" id="KW-1185">Reference proteome</keyword>
<dbReference type="Proteomes" id="UP000235777">
    <property type="component" value="Unassembled WGS sequence"/>
</dbReference>
<keyword evidence="9 14" id="KW-0540">Nuclease</keyword>
<sequence length="347" mass="36233">MTASATKRRTGVSATANAPARSAAKNAKADSNPSAKSPASAKTAMKATMKTGKAATVRAAKLAQAALNFESPLDIVCGVDEAGRGPLAGPVVAAAVILDPKRRIRGLDDSKVLNAKTREALYKKIVERSIAYCVASASVEEIDTLNILHATMLAMKRAVEGLAVTPTLAKIDGNRCPTLSVRSEAIIGGDALVPAISAASILAKVTRDRMLAELHERFPVYGFDSHVGYSTPQHLAALLAHGPCEHHRRSFAPVREAYERLGIRVELPRGVAIVAPATIEEAFDLVDADARAEADAGAGEFAREPGAPDAAPFADFAADETAGRAAVAGSDGAATERDAERDAERRP</sequence>
<dbReference type="PANTHER" id="PTHR10954:SF18">
    <property type="entry name" value="RIBONUCLEASE HII"/>
    <property type="match status" value="1"/>
</dbReference>
<comment type="function">
    <text evidence="3 14 16">Endonuclease that specifically degrades the RNA of RNA-DNA hybrids.</text>
</comment>
<dbReference type="NCBIfam" id="NF000596">
    <property type="entry name" value="PRK00015.1-4"/>
    <property type="match status" value="1"/>
</dbReference>
<feature type="compositionally biased region" description="Basic residues" evidence="17">
    <location>
        <begin position="1"/>
        <end position="10"/>
    </location>
</feature>
<evidence type="ECO:0000313" key="20">
    <source>
        <dbReference type="Proteomes" id="UP000235777"/>
    </source>
</evidence>
<dbReference type="CDD" id="cd07182">
    <property type="entry name" value="RNase_HII_bacteria_HII_like"/>
    <property type="match status" value="1"/>
</dbReference>
<evidence type="ECO:0000313" key="19">
    <source>
        <dbReference type="EMBL" id="PMS35178.1"/>
    </source>
</evidence>
<evidence type="ECO:0000256" key="8">
    <source>
        <dbReference type="ARBA" id="ARBA00022490"/>
    </source>
</evidence>
<dbReference type="GO" id="GO:0030145">
    <property type="term" value="F:manganese ion binding"/>
    <property type="evidence" value="ECO:0007669"/>
    <property type="project" value="UniProtKB-UniRule"/>
</dbReference>
<feature type="binding site" evidence="14 15">
    <location>
        <position position="172"/>
    </location>
    <ligand>
        <name>a divalent metal cation</name>
        <dbReference type="ChEBI" id="CHEBI:60240"/>
    </ligand>
</feature>
<dbReference type="HAMAP" id="MF_00052_B">
    <property type="entry name" value="RNase_HII_B"/>
    <property type="match status" value="1"/>
</dbReference>
<keyword evidence="10 14" id="KW-0479">Metal-binding</keyword>
<dbReference type="GO" id="GO:0004523">
    <property type="term" value="F:RNA-DNA hybrid ribonuclease activity"/>
    <property type="evidence" value="ECO:0007669"/>
    <property type="project" value="UniProtKB-UniRule"/>
</dbReference>
<dbReference type="STRING" id="863227.GCA_000373005_05599"/>
<evidence type="ECO:0000256" key="6">
    <source>
        <dbReference type="ARBA" id="ARBA00012180"/>
    </source>
</evidence>
<dbReference type="NCBIfam" id="NF000595">
    <property type="entry name" value="PRK00015.1-3"/>
    <property type="match status" value="1"/>
</dbReference>
<dbReference type="EMBL" id="PNYC01000012">
    <property type="protein sequence ID" value="PMS35178.1"/>
    <property type="molecule type" value="Genomic_DNA"/>
</dbReference>
<evidence type="ECO:0000256" key="9">
    <source>
        <dbReference type="ARBA" id="ARBA00022722"/>
    </source>
</evidence>